<dbReference type="EMBL" id="LAPZ01000001">
    <property type="protein sequence ID" value="OSY89538.1"/>
    <property type="molecule type" value="Genomic_DNA"/>
</dbReference>
<keyword evidence="5" id="KW-1185">Reference proteome</keyword>
<feature type="signal peptide" evidence="2">
    <location>
        <begin position="1"/>
        <end position="19"/>
    </location>
</feature>
<keyword evidence="1 4" id="KW-0413">Isomerase</keyword>
<dbReference type="OrthoDB" id="14196at2"/>
<dbReference type="InterPro" id="IPR000297">
    <property type="entry name" value="PPIase_PpiC"/>
</dbReference>
<dbReference type="Pfam" id="PF13616">
    <property type="entry name" value="Rotamase_3"/>
    <property type="match status" value="1"/>
</dbReference>
<evidence type="ECO:0000259" key="3">
    <source>
        <dbReference type="PROSITE" id="PS50198"/>
    </source>
</evidence>
<evidence type="ECO:0000256" key="1">
    <source>
        <dbReference type="PROSITE-ProRule" id="PRU00278"/>
    </source>
</evidence>
<dbReference type="Gene3D" id="3.10.50.40">
    <property type="match status" value="2"/>
</dbReference>
<accession>A0A1Y2PIL6</accession>
<keyword evidence="1" id="KW-0697">Rotamase</keyword>
<dbReference type="Pfam" id="PF00639">
    <property type="entry name" value="Rotamase"/>
    <property type="match status" value="1"/>
</dbReference>
<feature type="domain" description="PpiC" evidence="3">
    <location>
        <begin position="226"/>
        <end position="322"/>
    </location>
</feature>
<dbReference type="InterPro" id="IPR050245">
    <property type="entry name" value="PrsA_foldase"/>
</dbReference>
<organism evidence="4 5">
    <name type="scientific">Tenacibaculum holothuriorum</name>
    <dbReference type="NCBI Taxonomy" id="1635173"/>
    <lineage>
        <taxon>Bacteria</taxon>
        <taxon>Pseudomonadati</taxon>
        <taxon>Bacteroidota</taxon>
        <taxon>Flavobacteriia</taxon>
        <taxon>Flavobacteriales</taxon>
        <taxon>Flavobacteriaceae</taxon>
        <taxon>Tenacibaculum</taxon>
    </lineage>
</organism>
<dbReference type="SUPFAM" id="SSF54534">
    <property type="entry name" value="FKBP-like"/>
    <property type="match status" value="2"/>
</dbReference>
<dbReference type="PANTHER" id="PTHR47245:SF2">
    <property type="entry name" value="PEPTIDYL-PROLYL CIS-TRANS ISOMERASE HP_0175-RELATED"/>
    <property type="match status" value="1"/>
</dbReference>
<keyword evidence="2" id="KW-0732">Signal</keyword>
<evidence type="ECO:0000313" key="5">
    <source>
        <dbReference type="Proteomes" id="UP000194221"/>
    </source>
</evidence>
<evidence type="ECO:0000256" key="2">
    <source>
        <dbReference type="SAM" id="SignalP"/>
    </source>
</evidence>
<dbReference type="AlphaFoldDB" id="A0A1Y2PIL6"/>
<feature type="domain" description="PpiC" evidence="3">
    <location>
        <begin position="119"/>
        <end position="221"/>
    </location>
</feature>
<dbReference type="InterPro" id="IPR023058">
    <property type="entry name" value="PPIase_PpiC_CS"/>
</dbReference>
<sequence length="536" mass="63105">MKKSILTALIALSSFSTFSQQSDVLLTINDKPVYVDEFKRVYEKNLDIVEDEDSKDIDKYLQLYIDYKLKVNEAFDKKLDTAKAYKRELDGYKRQLMTPYLQDQEFVNKLIKEAYNRTKTEVKAAHVLVRFPKHMNPNDTLQYYDKILKARNRIVAGEDFAIVAREMSEDPSVKVNGGNLGYFKVFRMVYPFEDAAYKTKKGEVSMPFKTRFGYHIVKVLDKRESKGDFEAAHILVRDKSIIGKVKIDSAYQKLKEGKSFEELAKIYSEDKGTSNIGGKLPKFGTGMMVEPFETAVQNLKNINDYSAPFRTKYGWHIVKLLKKYPIESFEKTKPYLTKKVKSSNRIRLSDQVVLNKLKDKYKIKVNAKAFKVFEDKNFKNLPKSNFQNDLLSINDKKIKQEDFYKYVKNRHHHSIEDEFEKFKDKEILNYFKENLINSESDFRNTFLEYKEGLLLFELMQQKVWNKSSKDTLGLKSFFAKNNSKYKGKELDKIKGQVISDYQKELEENWLKELRNNNKVRIRKKTLKKLKKTYNQS</sequence>
<evidence type="ECO:0000313" key="4">
    <source>
        <dbReference type="EMBL" id="OSY89538.1"/>
    </source>
</evidence>
<dbReference type="PROSITE" id="PS50198">
    <property type="entry name" value="PPIC_PPIASE_2"/>
    <property type="match status" value="2"/>
</dbReference>
<protein>
    <submittedName>
        <fullName evidence="4">Peptidylprolyl isomerase</fullName>
    </submittedName>
</protein>
<comment type="caution">
    <text evidence="4">The sequence shown here is derived from an EMBL/GenBank/DDBJ whole genome shotgun (WGS) entry which is preliminary data.</text>
</comment>
<dbReference type="InParanoid" id="A0A1Y2PIL6"/>
<dbReference type="PROSITE" id="PS01096">
    <property type="entry name" value="PPIC_PPIASE_1"/>
    <property type="match status" value="1"/>
</dbReference>
<reference evidence="4 5" key="1">
    <citation type="submission" date="2015-03" db="EMBL/GenBank/DDBJ databases">
        <title>Genome sequence of Tenacibaculum sp. S2-2, isolated from intestinal microbiota of sea cucumber, Apostichopus japonicas.</title>
        <authorList>
            <person name="Shao Z."/>
            <person name="Wang L."/>
            <person name="Li X."/>
        </authorList>
    </citation>
    <scope>NUCLEOTIDE SEQUENCE [LARGE SCALE GENOMIC DNA]</scope>
    <source>
        <strain evidence="4 5">S2-2</strain>
    </source>
</reference>
<feature type="chain" id="PRO_5011010079" evidence="2">
    <location>
        <begin position="20"/>
        <end position="536"/>
    </location>
</feature>
<dbReference type="Proteomes" id="UP000194221">
    <property type="component" value="Unassembled WGS sequence"/>
</dbReference>
<dbReference type="RefSeq" id="WP_086029353.1">
    <property type="nucleotide sequence ID" value="NZ_LAPZ01000001.1"/>
</dbReference>
<proteinExistence type="predicted"/>
<dbReference type="PANTHER" id="PTHR47245">
    <property type="entry name" value="PEPTIDYLPROLYL ISOMERASE"/>
    <property type="match status" value="1"/>
</dbReference>
<dbReference type="GO" id="GO:0003755">
    <property type="term" value="F:peptidyl-prolyl cis-trans isomerase activity"/>
    <property type="evidence" value="ECO:0007669"/>
    <property type="project" value="UniProtKB-KW"/>
</dbReference>
<name>A0A1Y2PIL6_9FLAO</name>
<dbReference type="STRING" id="1635173.WH52_02585"/>
<gene>
    <name evidence="4" type="ORF">WH52_02585</name>
</gene>
<dbReference type="InterPro" id="IPR046357">
    <property type="entry name" value="PPIase_dom_sf"/>
</dbReference>